<dbReference type="PATRIC" id="fig|1280951.3.peg.962"/>
<comment type="subcellular location">
    <subcellularLocation>
        <location evidence="1">Cell membrane</location>
        <topology evidence="1">Multi-pass membrane protein</topology>
    </subcellularLocation>
</comment>
<feature type="transmembrane region" description="Helical" evidence="7">
    <location>
        <begin position="211"/>
        <end position="240"/>
    </location>
</feature>
<keyword evidence="6 7" id="KW-0472">Membrane</keyword>
<evidence type="ECO:0000256" key="1">
    <source>
        <dbReference type="ARBA" id="ARBA00004651"/>
    </source>
</evidence>
<dbReference type="EMBL" id="ARYI01000003">
    <property type="protein sequence ID" value="KCZ95433.1"/>
    <property type="molecule type" value="Genomic_DNA"/>
</dbReference>
<comment type="similarity">
    <text evidence="2">Belongs to the FliR/MopE/SpaR family.</text>
</comment>
<evidence type="ECO:0000313" key="9">
    <source>
        <dbReference type="Proteomes" id="UP000025061"/>
    </source>
</evidence>
<dbReference type="OrthoDB" id="9779817at2"/>
<gene>
    <name evidence="8" type="ORF">HHI_04735</name>
</gene>
<organism evidence="8 9">
    <name type="scientific">Hyphomonas hirschiana VP5</name>
    <dbReference type="NCBI Taxonomy" id="1280951"/>
    <lineage>
        <taxon>Bacteria</taxon>
        <taxon>Pseudomonadati</taxon>
        <taxon>Pseudomonadota</taxon>
        <taxon>Alphaproteobacteria</taxon>
        <taxon>Hyphomonadales</taxon>
        <taxon>Hyphomonadaceae</taxon>
        <taxon>Hyphomonas</taxon>
    </lineage>
</organism>
<dbReference type="AlphaFoldDB" id="A0A059FY78"/>
<keyword evidence="8" id="KW-0282">Flagellum</keyword>
<dbReference type="RefSeq" id="WP_035590761.1">
    <property type="nucleotide sequence ID" value="NZ_ARYI01000003.1"/>
</dbReference>
<keyword evidence="8" id="KW-0969">Cilium</keyword>
<sequence length="251" mass="26619">MELIAPYLGQASPWMVMFMTVIARLSFVVFMMPGIGDQVISSRTRLFVLLGMAAAIASTGVVAAPSAPGIGDLVLLLGSEVVIGFGLGALLRLSVWMLTIAGTVIAQSIGLAQFLGVALEHEAQTVTSNMLSLAGTTILLTANYHVAVVDGLMRLYTEIPLGEVGQVSWPMIFDSFYSAMGFALMLAWPFVAANLLYNICLGFINKALPSLMVAFVGAPFMVGAGVMLLAISVSGMLIIWKDRALQVIGWL</sequence>
<accession>A0A059FY78</accession>
<feature type="transmembrane region" description="Helical" evidence="7">
    <location>
        <begin position="12"/>
        <end position="34"/>
    </location>
</feature>
<comment type="caution">
    <text evidence="8">The sequence shown here is derived from an EMBL/GenBank/DDBJ whole genome shotgun (WGS) entry which is preliminary data.</text>
</comment>
<evidence type="ECO:0000256" key="4">
    <source>
        <dbReference type="ARBA" id="ARBA00022692"/>
    </source>
</evidence>
<feature type="transmembrane region" description="Helical" evidence="7">
    <location>
        <begin position="98"/>
        <end position="119"/>
    </location>
</feature>
<dbReference type="GO" id="GO:0006605">
    <property type="term" value="P:protein targeting"/>
    <property type="evidence" value="ECO:0007669"/>
    <property type="project" value="InterPro"/>
</dbReference>
<dbReference type="PANTHER" id="PTHR30065">
    <property type="entry name" value="FLAGELLAR BIOSYNTHETIC PROTEIN FLIR"/>
    <property type="match status" value="1"/>
</dbReference>
<name>A0A059FY78_9PROT</name>
<dbReference type="InterPro" id="IPR002010">
    <property type="entry name" value="T3SS_IM_R"/>
</dbReference>
<keyword evidence="8" id="KW-0966">Cell projection</keyword>
<keyword evidence="5 7" id="KW-1133">Transmembrane helix</keyword>
<evidence type="ECO:0000256" key="2">
    <source>
        <dbReference type="ARBA" id="ARBA00009772"/>
    </source>
</evidence>
<feature type="transmembrane region" description="Helical" evidence="7">
    <location>
        <begin position="46"/>
        <end position="67"/>
    </location>
</feature>
<evidence type="ECO:0000256" key="3">
    <source>
        <dbReference type="ARBA" id="ARBA00022475"/>
    </source>
</evidence>
<keyword evidence="4 7" id="KW-0812">Transmembrane</keyword>
<protein>
    <submittedName>
        <fullName evidence="8">Flagellar biosynthetic protein FliR</fullName>
    </submittedName>
</protein>
<evidence type="ECO:0000256" key="5">
    <source>
        <dbReference type="ARBA" id="ARBA00022989"/>
    </source>
</evidence>
<keyword evidence="9" id="KW-1185">Reference proteome</keyword>
<feature type="transmembrane region" description="Helical" evidence="7">
    <location>
        <begin position="176"/>
        <end position="199"/>
    </location>
</feature>
<evidence type="ECO:0000313" key="8">
    <source>
        <dbReference type="EMBL" id="KCZ95433.1"/>
    </source>
</evidence>
<dbReference type="PRINTS" id="PR00953">
    <property type="entry name" value="TYPE3IMRPROT"/>
</dbReference>
<dbReference type="GO" id="GO:0005886">
    <property type="term" value="C:plasma membrane"/>
    <property type="evidence" value="ECO:0007669"/>
    <property type="project" value="UniProtKB-SubCell"/>
</dbReference>
<evidence type="ECO:0000256" key="6">
    <source>
        <dbReference type="ARBA" id="ARBA00023136"/>
    </source>
</evidence>
<proteinExistence type="inferred from homology"/>
<feature type="transmembrane region" description="Helical" evidence="7">
    <location>
        <begin position="131"/>
        <end position="155"/>
    </location>
</feature>
<reference evidence="8 9" key="1">
    <citation type="submission" date="2013-04" db="EMBL/GenBank/DDBJ databases">
        <title>Hyphomonas hirschiana VP5 Genome Sequencing.</title>
        <authorList>
            <person name="Lai Q."/>
            <person name="Shao Z."/>
        </authorList>
    </citation>
    <scope>NUCLEOTIDE SEQUENCE [LARGE SCALE GENOMIC DNA]</scope>
    <source>
        <strain evidence="8 9">VP5</strain>
    </source>
</reference>
<dbReference type="Proteomes" id="UP000025061">
    <property type="component" value="Unassembled WGS sequence"/>
</dbReference>
<dbReference type="PANTHER" id="PTHR30065:SF1">
    <property type="entry name" value="SURFACE PRESENTATION OF ANTIGENS PROTEIN SPAR"/>
    <property type="match status" value="1"/>
</dbReference>
<evidence type="ECO:0000256" key="7">
    <source>
        <dbReference type="SAM" id="Phobius"/>
    </source>
</evidence>
<dbReference type="Pfam" id="PF01311">
    <property type="entry name" value="Bac_export_1"/>
    <property type="match status" value="1"/>
</dbReference>
<keyword evidence="3" id="KW-1003">Cell membrane</keyword>